<comment type="caution">
    <text evidence="3">The sequence shown here is derived from an EMBL/GenBank/DDBJ whole genome shotgun (WGS) entry which is preliminary data.</text>
</comment>
<evidence type="ECO:0000256" key="1">
    <source>
        <dbReference type="SAM" id="Coils"/>
    </source>
</evidence>
<evidence type="ECO:0008006" key="5">
    <source>
        <dbReference type="Google" id="ProtNLM"/>
    </source>
</evidence>
<evidence type="ECO:0000313" key="4">
    <source>
        <dbReference type="Proteomes" id="UP000826234"/>
    </source>
</evidence>
<protein>
    <recommendedName>
        <fullName evidence="5">HAUS augmin-like complex subunit 8</fullName>
    </recommendedName>
</protein>
<accession>A0ABQ7T873</accession>
<organism evidence="3 4">
    <name type="scientific">Phrynosoma platyrhinos</name>
    <name type="common">Desert horned lizard</name>
    <dbReference type="NCBI Taxonomy" id="52577"/>
    <lineage>
        <taxon>Eukaryota</taxon>
        <taxon>Metazoa</taxon>
        <taxon>Chordata</taxon>
        <taxon>Craniata</taxon>
        <taxon>Vertebrata</taxon>
        <taxon>Euteleostomi</taxon>
        <taxon>Lepidosauria</taxon>
        <taxon>Squamata</taxon>
        <taxon>Bifurcata</taxon>
        <taxon>Unidentata</taxon>
        <taxon>Episquamata</taxon>
        <taxon>Toxicofera</taxon>
        <taxon>Iguania</taxon>
        <taxon>Phrynosomatidae</taxon>
        <taxon>Phrynosomatinae</taxon>
        <taxon>Phrynosoma</taxon>
    </lineage>
</organism>
<keyword evidence="1" id="KW-0175">Coiled coil</keyword>
<name>A0ABQ7T873_PHRPL</name>
<dbReference type="EMBL" id="JAIPUX010000953">
    <property type="protein sequence ID" value="KAH0625729.1"/>
    <property type="molecule type" value="Genomic_DNA"/>
</dbReference>
<proteinExistence type="predicted"/>
<evidence type="ECO:0000313" key="3">
    <source>
        <dbReference type="EMBL" id="KAH0625729.1"/>
    </source>
</evidence>
<sequence length="300" mass="34062">MARRVLPGGKTAMPEAEPGARPKQRGGRVVPSRYMQYEKKTMGKSTMLDSYGSGRPDLEFSAIKDKTCLRTPISKINIKGSGETKQTLLTANTEDLIEMLDSQTLLLSYASIKMEKNLACMEEEAERNLLTLSEEAEKLQREAHRKKRSLQRLKRESKLNEAVDRQLEALGPVAEQCDRFRDQYKHFATALDSTRHELPLKEIYMREDKGQYLADLQKELAATQKALNEALQEHSVRNAKALSITKDLEEASLKVDVELPRTFAHVLDLSADVSKEASLHYQKVCEDTLGLEIMRQLYFS</sequence>
<feature type="region of interest" description="Disordered" evidence="2">
    <location>
        <begin position="1"/>
        <end position="29"/>
    </location>
</feature>
<reference evidence="3 4" key="1">
    <citation type="journal article" date="2022" name="Gigascience">
        <title>A chromosome-level genome assembly and annotation of the desert horned lizard, Phrynosoma platyrhinos, provides insight into chromosomal rearrangements among reptiles.</title>
        <authorList>
            <person name="Koochekian N."/>
            <person name="Ascanio A."/>
            <person name="Farleigh K."/>
            <person name="Card D.C."/>
            <person name="Schield D.R."/>
            <person name="Castoe T.A."/>
            <person name="Jezkova T."/>
        </authorList>
    </citation>
    <scope>NUCLEOTIDE SEQUENCE [LARGE SCALE GENOMIC DNA]</scope>
    <source>
        <strain evidence="3">NK-2021</strain>
    </source>
</reference>
<gene>
    <name evidence="3" type="ORF">JD844_033935</name>
</gene>
<feature type="coiled-coil region" evidence="1">
    <location>
        <begin position="122"/>
        <end position="156"/>
    </location>
</feature>
<keyword evidence="4" id="KW-1185">Reference proteome</keyword>
<dbReference type="Proteomes" id="UP000826234">
    <property type="component" value="Unassembled WGS sequence"/>
</dbReference>
<evidence type="ECO:0000256" key="2">
    <source>
        <dbReference type="SAM" id="MobiDB-lite"/>
    </source>
</evidence>